<reference evidence="1" key="1">
    <citation type="submission" date="2020-09" db="EMBL/GenBank/DDBJ databases">
        <title>Bacillus faecalis sp. nov., a moderately halophilic bacterium isolated from cow faeces.</title>
        <authorList>
            <person name="Jiang L."/>
            <person name="Lee J."/>
        </authorList>
    </citation>
    <scope>NUCLEOTIDE SEQUENCE</scope>
    <source>
        <strain evidence="1">AGMB 02131</strain>
    </source>
</reference>
<keyword evidence="2" id="KW-1185">Reference proteome</keyword>
<comment type="caution">
    <text evidence="1">The sequence shown here is derived from an EMBL/GenBank/DDBJ whole genome shotgun (WGS) entry which is preliminary data.</text>
</comment>
<name>A0A927CUX4_9BACI</name>
<dbReference type="AlphaFoldDB" id="A0A927CUX4"/>
<evidence type="ECO:0000313" key="2">
    <source>
        <dbReference type="Proteomes" id="UP000602076"/>
    </source>
</evidence>
<gene>
    <name evidence="1" type="ORF">IEO70_02240</name>
</gene>
<proteinExistence type="predicted"/>
<sequence length="312" mass="36509">MITVTLKEAYELINKKEVGSVSGKMKAKMLRDIEQNYGSYEITGEGRAMRITFPYSENKEVVKTRKIREDRQENMDKVLHYLCQNYWSVDFMTNEELGMELDLHPSTVSNIISKFRKIGYLVPKLEKVKTPYYNLRTQDWDSYMRDVNENTYYYKRFGIPVAVSHNVWKDYWQWQSDWIDHHYEDDLGAHADKDVKNDSRSEFKRLNGFEIIKKHTRKPNAVVMEQLGYGIPPCPFEIIEEIAFERFSIDTVEDTREVEDTTSITEPTEISVTGLNLVRGLIPLDSEPNGFGRQVNIKSEVLPYDEMVALSL</sequence>
<organism evidence="1 2">
    <name type="scientific">Peribacillus faecalis</name>
    <dbReference type="NCBI Taxonomy" id="2772559"/>
    <lineage>
        <taxon>Bacteria</taxon>
        <taxon>Bacillati</taxon>
        <taxon>Bacillota</taxon>
        <taxon>Bacilli</taxon>
        <taxon>Bacillales</taxon>
        <taxon>Bacillaceae</taxon>
        <taxon>Peribacillus</taxon>
    </lineage>
</organism>
<accession>A0A927CUX4</accession>
<dbReference type="EMBL" id="JACXSI010000003">
    <property type="protein sequence ID" value="MBD3107187.1"/>
    <property type="molecule type" value="Genomic_DNA"/>
</dbReference>
<evidence type="ECO:0000313" key="1">
    <source>
        <dbReference type="EMBL" id="MBD3107187.1"/>
    </source>
</evidence>
<dbReference type="RefSeq" id="WP_190996735.1">
    <property type="nucleotide sequence ID" value="NZ_JACXSI010000003.1"/>
</dbReference>
<protein>
    <submittedName>
        <fullName evidence="1">Uncharacterized protein</fullName>
    </submittedName>
</protein>
<dbReference type="Proteomes" id="UP000602076">
    <property type="component" value="Unassembled WGS sequence"/>
</dbReference>